<dbReference type="EMBL" id="CP002537">
    <property type="protein sequence ID" value="ADY27280.1"/>
    <property type="molecule type" value="Genomic_DNA"/>
</dbReference>
<gene>
    <name evidence="3" type="ordered locus">Deipr_2150</name>
</gene>
<organism evidence="3 4">
    <name type="scientific">Deinococcus proteolyticus (strain ATCC 35074 / DSM 20540 / JCM 6276 / NBRC 101906 / NCIMB 13154 / VKM Ac-1939 / CCM 2703 / MRP)</name>
    <dbReference type="NCBI Taxonomy" id="693977"/>
    <lineage>
        <taxon>Bacteria</taxon>
        <taxon>Thermotogati</taxon>
        <taxon>Deinococcota</taxon>
        <taxon>Deinococci</taxon>
        <taxon>Deinococcales</taxon>
        <taxon>Deinococcaceae</taxon>
        <taxon>Deinococcus</taxon>
    </lineage>
</organism>
<accession>F0RPH4</accession>
<dbReference type="PANTHER" id="PTHR11908:SF123">
    <property type="entry name" value="ALDEHYDE OXIDOREDUCTASE MOLYBDENUM-BINDING SUBUNIT PAOC"/>
    <property type="match status" value="1"/>
</dbReference>
<evidence type="ECO:0000313" key="4">
    <source>
        <dbReference type="Proteomes" id="UP000007718"/>
    </source>
</evidence>
<dbReference type="InterPro" id="IPR037165">
    <property type="entry name" value="AldOxase/xan_DH_Mopterin-bd_sf"/>
</dbReference>
<dbReference type="Gene3D" id="3.90.1170.50">
    <property type="entry name" value="Aldehyde oxidase/xanthine dehydrogenase, a/b hammerhead"/>
    <property type="match status" value="1"/>
</dbReference>
<dbReference type="PANTHER" id="PTHR11908">
    <property type="entry name" value="XANTHINE DEHYDROGENASE"/>
    <property type="match status" value="1"/>
</dbReference>
<dbReference type="GO" id="GO:0004854">
    <property type="term" value="F:xanthine dehydrogenase activity"/>
    <property type="evidence" value="ECO:0007669"/>
    <property type="project" value="UniProtKB-EC"/>
</dbReference>
<evidence type="ECO:0000259" key="2">
    <source>
        <dbReference type="SMART" id="SM01008"/>
    </source>
</evidence>
<dbReference type="SUPFAM" id="SSF56003">
    <property type="entry name" value="Molybdenum cofactor-binding domain"/>
    <property type="match status" value="1"/>
</dbReference>
<feature type="region of interest" description="Disordered" evidence="1">
    <location>
        <begin position="1"/>
        <end position="32"/>
    </location>
</feature>
<dbReference type="InterPro" id="IPR046867">
    <property type="entry name" value="AldOxase/xan_DH_MoCoBD2"/>
</dbReference>
<dbReference type="InterPro" id="IPR000674">
    <property type="entry name" value="Ald_Oxase/Xan_DH_a/b"/>
</dbReference>
<feature type="region of interest" description="Disordered" evidence="1">
    <location>
        <begin position="91"/>
        <end position="111"/>
    </location>
</feature>
<dbReference type="RefSeq" id="WP_013623012.1">
    <property type="nucleotide sequence ID" value="NC_015169.1"/>
</dbReference>
<dbReference type="InterPro" id="IPR016208">
    <property type="entry name" value="Ald_Oxase/xanthine_DH-like"/>
</dbReference>
<geneLocation type="plasmid" evidence="3 4">
    <name>pDEIPR01</name>
</geneLocation>
<evidence type="ECO:0000313" key="3">
    <source>
        <dbReference type="EMBL" id="ADY27280.1"/>
    </source>
</evidence>
<dbReference type="AlphaFoldDB" id="F0RPH4"/>
<keyword evidence="3" id="KW-0560">Oxidoreductase</keyword>
<dbReference type="Pfam" id="PF01315">
    <property type="entry name" value="Ald_Xan_dh_C"/>
    <property type="match status" value="1"/>
</dbReference>
<dbReference type="Pfam" id="PF02738">
    <property type="entry name" value="MoCoBD_1"/>
    <property type="match status" value="1"/>
</dbReference>
<dbReference type="InterPro" id="IPR008274">
    <property type="entry name" value="AldOxase/xan_DH_MoCoBD1"/>
</dbReference>
<dbReference type="HOGENOM" id="CLU_001681_2_2_0"/>
<dbReference type="GO" id="GO:0005506">
    <property type="term" value="F:iron ion binding"/>
    <property type="evidence" value="ECO:0007669"/>
    <property type="project" value="InterPro"/>
</dbReference>
<name>F0RPH4_DEIPM</name>
<dbReference type="Proteomes" id="UP000007718">
    <property type="component" value="Plasmid pDEIPR01"/>
</dbReference>
<reference evidence="3 4" key="1">
    <citation type="submission" date="2011-02" db="EMBL/GenBank/DDBJ databases">
        <title>The complete sequence of plasmid1 of Deinococcus proteolyticus DSM 20540.</title>
        <authorList>
            <consortium name="US DOE Joint Genome Institute (JGI-PGF)"/>
            <person name="Lucas S."/>
            <person name="Copeland A."/>
            <person name="Lapidus A."/>
            <person name="Bruce D."/>
            <person name="Goodwin L."/>
            <person name="Pitluck S."/>
            <person name="Kyrpides N."/>
            <person name="Mavromatis K."/>
            <person name="Pagani I."/>
            <person name="Ivanova N."/>
            <person name="Ovchinnikova G."/>
            <person name="Zeytun A."/>
            <person name="Detter J.C."/>
            <person name="Han C."/>
            <person name="Land M."/>
            <person name="Hauser L."/>
            <person name="Markowitz V."/>
            <person name="Cheng J.-F."/>
            <person name="Hugenholtz P."/>
            <person name="Woyke T."/>
            <person name="Wu D."/>
            <person name="Pukall R."/>
            <person name="Steenblock K."/>
            <person name="Brambilla E."/>
            <person name="Klenk H.-P."/>
            <person name="Eisen J.A."/>
        </authorList>
    </citation>
    <scope>NUCLEOTIDE SEQUENCE [LARGE SCALE GENOMIC DNA]</scope>
    <source>
        <strain evidence="4">ATCC 35074 / DSM 20540 / JCM 6276 / NBRC 101906 / NCIMB 13154 / VKM Ac-1939 / CCM 2703 / MRP</strain>
        <plasmid evidence="4">Plasmid pDEIPR01</plasmid>
    </source>
</reference>
<feature type="domain" description="Aldehyde oxidase/xanthine dehydrogenase a/b hammerhead" evidence="2">
    <location>
        <begin position="35"/>
        <end position="149"/>
    </location>
</feature>
<dbReference type="OrthoDB" id="9759099at2"/>
<proteinExistence type="predicted"/>
<evidence type="ECO:0000256" key="1">
    <source>
        <dbReference type="SAM" id="MobiDB-lite"/>
    </source>
</evidence>
<keyword evidence="3" id="KW-0614">Plasmid</keyword>
<sequence>MSGNKFDAPAGISPLDQEKVLARPHPRKEGPLKVTGQATYAYEYSAEPELQGAAYGYLVGAGVARGQVKSIDTGAAEAMPGVLLVLTHGNMPQQGESETPVPQEDGATPQMPDPEVDYYHQAVAFVVAETFEQARAAAEALVIEYADQTPEGDYVLAEVMEDAEKAGSDEESKDQRVGDFAGAFGRADVQLDVTYTTPDQSHAMLEPHASLAVWDEAGEALTLYTSNQMVHWVQRGVAKTLQLQPSDVHIVSRYIGGGFGSKLMFYGDAVLSAVAARKLGRPVKCALTRPQIFNHTSHRPATIQRIRLGTDGDGRIHAIGHDSYSGNLPGGSAETASHQTKLLYAGENRLIRQRLSELHLPPGGSMRAPGEAVGMLALECAVDELAEKLEMDPIELRVLNDIGYDPEKGPQRPFSSRRLVDCLQRGAEAFGWERRSAQPGSVRDGEWLVGLGVASAFRSNQVKPSGATVRLEKGGKVTVETQMTDIGTGSYTILGQTAAEMLGVRLEDVEVRLGDSDFPKSSGSGGSWGANSAGTGVYYAADELRSKIAKAAGYDPKKAVFKDGEVWEDNKCTLLGVVAAKAPEPLEATVNATFGDLDKQYAQASFGAHFCEVGVHRVTGEIRVRRMLSVAAAGRIFNPVTARSQCLGGMTMGIGAALMEELHVDDHLGLFINHDLAEYHVPVHADIPDLDVIFLEELDDKSSPLKGKGVGELGICGVGAAVANAVYNASGVRIRNYPLTVDKVLAGWAEQAALQARAGD</sequence>
<dbReference type="SUPFAM" id="SSF54665">
    <property type="entry name" value="CO dehydrogenase molybdoprotein N-domain-like"/>
    <property type="match status" value="1"/>
</dbReference>
<dbReference type="EC" id="1.17.1.4" evidence="3"/>
<protein>
    <submittedName>
        <fullName evidence="3">Xanthine dehydrogenase</fullName>
        <ecNumber evidence="3">1.17.1.4</ecNumber>
    </submittedName>
</protein>
<dbReference type="KEGG" id="dpt:Deipr_2150"/>
<dbReference type="Gene3D" id="3.30.365.10">
    <property type="entry name" value="Aldehyde oxidase/xanthine dehydrogenase, molybdopterin binding domain"/>
    <property type="match status" value="4"/>
</dbReference>
<dbReference type="SMART" id="SM01008">
    <property type="entry name" value="Ald_Xan_dh_C"/>
    <property type="match status" value="1"/>
</dbReference>
<keyword evidence="4" id="KW-1185">Reference proteome</keyword>
<dbReference type="InterPro" id="IPR036856">
    <property type="entry name" value="Ald_Oxase/Xan_DH_a/b_sf"/>
</dbReference>
<dbReference type="Pfam" id="PF20256">
    <property type="entry name" value="MoCoBD_2"/>
    <property type="match status" value="1"/>
</dbReference>
<feature type="compositionally biased region" description="Basic and acidic residues" evidence="1">
    <location>
        <begin position="16"/>
        <end position="31"/>
    </location>
</feature>